<evidence type="ECO:0000313" key="2">
    <source>
        <dbReference type="Proteomes" id="UP001500483"/>
    </source>
</evidence>
<sequence>MGEIHVDEDDIEMDPTGLVFHRGEPFTGVVVERSADGELVSTRSYFAGYPDGHYQEWRSSGRLRKDGRMRDGRSVGSQREWHANGRLAERREFDAAGNLVRHERWDRGGNLVVEPTGRR</sequence>
<accession>A0ABP6RWV1</accession>
<organism evidence="1 2">
    <name type="scientific">Saccharopolyspora gregorii</name>
    <dbReference type="NCBI Taxonomy" id="33914"/>
    <lineage>
        <taxon>Bacteria</taxon>
        <taxon>Bacillati</taxon>
        <taxon>Actinomycetota</taxon>
        <taxon>Actinomycetes</taxon>
        <taxon>Pseudonocardiales</taxon>
        <taxon>Pseudonocardiaceae</taxon>
        <taxon>Saccharopolyspora</taxon>
    </lineage>
</organism>
<evidence type="ECO:0008006" key="3">
    <source>
        <dbReference type="Google" id="ProtNLM"/>
    </source>
</evidence>
<dbReference type="Proteomes" id="UP001500483">
    <property type="component" value="Unassembled WGS sequence"/>
</dbReference>
<dbReference type="RefSeq" id="WP_258342390.1">
    <property type="nucleotide sequence ID" value="NZ_BAAAYK010000038.1"/>
</dbReference>
<comment type="caution">
    <text evidence="1">The sequence shown here is derived from an EMBL/GenBank/DDBJ whole genome shotgun (WGS) entry which is preliminary data.</text>
</comment>
<dbReference type="EMBL" id="BAAAYK010000038">
    <property type="protein sequence ID" value="GAA3362289.1"/>
    <property type="molecule type" value="Genomic_DNA"/>
</dbReference>
<proteinExistence type="predicted"/>
<name>A0ABP6RWV1_9PSEU</name>
<evidence type="ECO:0000313" key="1">
    <source>
        <dbReference type="EMBL" id="GAA3362289.1"/>
    </source>
</evidence>
<dbReference type="SUPFAM" id="SSF82185">
    <property type="entry name" value="Histone H3 K4-specific methyltransferase SET7/9 N-terminal domain"/>
    <property type="match status" value="1"/>
</dbReference>
<dbReference type="Gene3D" id="3.90.930.1">
    <property type="match status" value="1"/>
</dbReference>
<reference evidence="2" key="1">
    <citation type="journal article" date="2019" name="Int. J. Syst. Evol. Microbiol.">
        <title>The Global Catalogue of Microorganisms (GCM) 10K type strain sequencing project: providing services to taxonomists for standard genome sequencing and annotation.</title>
        <authorList>
            <consortium name="The Broad Institute Genomics Platform"/>
            <consortium name="The Broad Institute Genome Sequencing Center for Infectious Disease"/>
            <person name="Wu L."/>
            <person name="Ma J."/>
        </authorList>
    </citation>
    <scope>NUCLEOTIDE SEQUENCE [LARGE SCALE GENOMIC DNA]</scope>
    <source>
        <strain evidence="2">JCM 9687</strain>
    </source>
</reference>
<keyword evidence="2" id="KW-1185">Reference proteome</keyword>
<gene>
    <name evidence="1" type="ORF">GCM10020366_49630</name>
</gene>
<protein>
    <recommendedName>
        <fullName evidence="3">MORN repeat variant</fullName>
    </recommendedName>
</protein>